<dbReference type="Proteomes" id="UP000561011">
    <property type="component" value="Unassembled WGS sequence"/>
</dbReference>
<dbReference type="RefSeq" id="WP_056127688.1">
    <property type="nucleotide sequence ID" value="NZ_JACBYE010000006.1"/>
</dbReference>
<evidence type="ECO:0000313" key="3">
    <source>
        <dbReference type="Proteomes" id="UP000561011"/>
    </source>
</evidence>
<evidence type="ECO:0000259" key="1">
    <source>
        <dbReference type="PROSITE" id="PS51163"/>
    </source>
</evidence>
<dbReference type="SUPFAM" id="SSF55821">
    <property type="entry name" value="YrdC/RibB"/>
    <property type="match status" value="1"/>
</dbReference>
<dbReference type="Pfam" id="PF01300">
    <property type="entry name" value="Sua5_yciO_yrdC"/>
    <property type="match status" value="1"/>
</dbReference>
<dbReference type="InterPro" id="IPR052532">
    <property type="entry name" value="SUA5_domain"/>
</dbReference>
<reference evidence="2 3" key="1">
    <citation type="submission" date="2020-07" db="EMBL/GenBank/DDBJ databases">
        <title>MOT database genomes.</title>
        <authorList>
            <person name="Joseph S."/>
            <person name="Aduse-Opoku J."/>
            <person name="Hashim A."/>
            <person name="Wade W."/>
            <person name="Curtis M."/>
        </authorList>
    </citation>
    <scope>NUCLEOTIDE SEQUENCE [LARGE SCALE GENOMIC DNA]</scope>
    <source>
        <strain evidence="2 3">DSM 100099</strain>
    </source>
</reference>
<dbReference type="NCBIfam" id="TIGR00057">
    <property type="entry name" value="L-threonylcarbamoyladenylate synthase"/>
    <property type="match status" value="1"/>
</dbReference>
<keyword evidence="3" id="KW-1185">Reference proteome</keyword>
<comment type="caution">
    <text evidence="2">The sequence shown here is derived from an EMBL/GenBank/DDBJ whole genome shotgun (WGS) entry which is preliminary data.</text>
</comment>
<dbReference type="PANTHER" id="PTHR42828:SF3">
    <property type="entry name" value="THREONYLCARBAMOYL-AMP SYNTHASE"/>
    <property type="match status" value="1"/>
</dbReference>
<dbReference type="InterPro" id="IPR006070">
    <property type="entry name" value="Sua5-like_dom"/>
</dbReference>
<dbReference type="InterPro" id="IPR017945">
    <property type="entry name" value="DHBP_synth_RibB-like_a/b_dom"/>
</dbReference>
<gene>
    <name evidence="2" type="ORF">HZZ10_04155</name>
</gene>
<dbReference type="Gene3D" id="3.90.870.10">
    <property type="entry name" value="DHBP synthase"/>
    <property type="match status" value="1"/>
</dbReference>
<dbReference type="EMBL" id="JACBYE010000006">
    <property type="protein sequence ID" value="NYS92722.1"/>
    <property type="molecule type" value="Genomic_DNA"/>
</dbReference>
<dbReference type="AlphaFoldDB" id="A0A853ESL9"/>
<feature type="domain" description="YrdC-like" evidence="1">
    <location>
        <begin position="14"/>
        <end position="200"/>
    </location>
</feature>
<protein>
    <submittedName>
        <fullName evidence="2">Threonylcarbamoyl-AMP synthase</fullName>
    </submittedName>
</protein>
<dbReference type="GO" id="GO:0003725">
    <property type="term" value="F:double-stranded RNA binding"/>
    <property type="evidence" value="ECO:0007669"/>
    <property type="project" value="InterPro"/>
</dbReference>
<organism evidence="2 3">
    <name type="scientific">Sanguibacter inulinus</name>
    <dbReference type="NCBI Taxonomy" id="60922"/>
    <lineage>
        <taxon>Bacteria</taxon>
        <taxon>Bacillati</taxon>
        <taxon>Actinomycetota</taxon>
        <taxon>Actinomycetes</taxon>
        <taxon>Micrococcales</taxon>
        <taxon>Sanguibacteraceae</taxon>
        <taxon>Sanguibacter</taxon>
    </lineage>
</organism>
<evidence type="ECO:0000313" key="2">
    <source>
        <dbReference type="EMBL" id="NYS92722.1"/>
    </source>
</evidence>
<dbReference type="PANTHER" id="PTHR42828">
    <property type="entry name" value="DHBP SYNTHASE RIBB-LIKE ALPHA/BETA DOMAIN-CONTAINING PROTEIN"/>
    <property type="match status" value="1"/>
</dbReference>
<accession>A0A853ESL9</accession>
<sequence>MARYVDIHPQDPQPRLVAQVTEMLRDDALIAYPTDSSYAFGCSLDSHTGADRIRRIRHLNDKHHFTLVCADFAQLGQFVRLDNSAFRAIKASTPGAYTFILPATKEVPRRFAHEKKKTVGVRIPDHPVALALVRALGAPLLSSTLILPDSETQPTDGWQIKEELEHVVDVVVDGGDCGTEPTTVVDWSSGAPEVVRVGLGDPSRFE</sequence>
<dbReference type="PROSITE" id="PS51163">
    <property type="entry name" value="YRDC"/>
    <property type="match status" value="1"/>
</dbReference>
<name>A0A853ESL9_9MICO</name>
<proteinExistence type="predicted"/>